<organism evidence="2 3">
    <name type="scientific">Pseudonocardia kongjuensis</name>
    <dbReference type="NCBI Taxonomy" id="102227"/>
    <lineage>
        <taxon>Bacteria</taxon>
        <taxon>Bacillati</taxon>
        <taxon>Actinomycetota</taxon>
        <taxon>Actinomycetes</taxon>
        <taxon>Pseudonocardiales</taxon>
        <taxon>Pseudonocardiaceae</taxon>
        <taxon>Pseudonocardia</taxon>
    </lineage>
</organism>
<evidence type="ECO:0000313" key="3">
    <source>
        <dbReference type="Proteomes" id="UP001501414"/>
    </source>
</evidence>
<dbReference type="EMBL" id="BAAAJK010000027">
    <property type="protein sequence ID" value="GAA1395151.1"/>
    <property type="molecule type" value="Genomic_DNA"/>
</dbReference>
<dbReference type="RefSeq" id="WP_344025585.1">
    <property type="nucleotide sequence ID" value="NZ_BAAAJK010000027.1"/>
</dbReference>
<evidence type="ECO:0000259" key="1">
    <source>
        <dbReference type="Pfam" id="PF19319"/>
    </source>
</evidence>
<sequence>MATTETVLKNLLKQQHLQEHRQFVRAYDKAASTIDKELIGGGPSKATFYRWLGGVMTRLPHPGHCRVLEAMLPGWTADELFAPWHEGVPLQPRLRPAEAGPRAAAQLPQVIERPHRLADLSAVFTSRTEFTHELPPAVLFDGAMSVRSAGLSLNMLCQQYGDRALGALLDAGCTLQLMFLRPRGAAIQAREAEEGLTPGHLSMLTELNIEVTERLRRKLSPDSAERLHIRTYDETIRFNITIVDDRTCVVQPYLPDVRGLDAPTFIADRASDGETGLYGIFTGVFESLWERAEPR</sequence>
<keyword evidence="3" id="KW-1185">Reference proteome</keyword>
<dbReference type="InterPro" id="IPR045697">
    <property type="entry name" value="DUF5919"/>
</dbReference>
<dbReference type="Proteomes" id="UP001501414">
    <property type="component" value="Unassembled WGS sequence"/>
</dbReference>
<proteinExistence type="predicted"/>
<reference evidence="3" key="1">
    <citation type="journal article" date="2019" name="Int. J. Syst. Evol. Microbiol.">
        <title>The Global Catalogue of Microorganisms (GCM) 10K type strain sequencing project: providing services to taxonomists for standard genome sequencing and annotation.</title>
        <authorList>
            <consortium name="The Broad Institute Genomics Platform"/>
            <consortium name="The Broad Institute Genome Sequencing Center for Infectious Disease"/>
            <person name="Wu L."/>
            <person name="Ma J."/>
        </authorList>
    </citation>
    <scope>NUCLEOTIDE SEQUENCE [LARGE SCALE GENOMIC DNA]</scope>
    <source>
        <strain evidence="3">JCM 11896</strain>
    </source>
</reference>
<dbReference type="Pfam" id="PF19319">
    <property type="entry name" value="DUF5919"/>
    <property type="match status" value="1"/>
</dbReference>
<protein>
    <recommendedName>
        <fullName evidence="1">DUF5919 domain-containing protein</fullName>
    </recommendedName>
</protein>
<evidence type="ECO:0000313" key="2">
    <source>
        <dbReference type="EMBL" id="GAA1395151.1"/>
    </source>
</evidence>
<gene>
    <name evidence="2" type="ORF">GCM10009613_44430</name>
</gene>
<name>A0ABP4IP76_9PSEU</name>
<comment type="caution">
    <text evidence="2">The sequence shown here is derived from an EMBL/GenBank/DDBJ whole genome shotgun (WGS) entry which is preliminary data.</text>
</comment>
<accession>A0ABP4IP76</accession>
<feature type="domain" description="DUF5919" evidence="1">
    <location>
        <begin position="149"/>
        <end position="293"/>
    </location>
</feature>